<protein>
    <submittedName>
        <fullName evidence="2">Cleavage stimulation factor subunit 2 tau variant-like</fullName>
    </submittedName>
</protein>
<keyword evidence="3" id="KW-1185">Reference proteome</keyword>
<evidence type="ECO:0000313" key="2">
    <source>
        <dbReference type="EMBL" id="OQR70607.1"/>
    </source>
</evidence>
<reference evidence="2 3" key="1">
    <citation type="journal article" date="2017" name="Gigascience">
        <title>Draft genome of the honey bee ectoparasitic mite, Tropilaelaps mercedesae, is shaped by the parasitic life history.</title>
        <authorList>
            <person name="Dong X."/>
            <person name="Armstrong S.D."/>
            <person name="Xia D."/>
            <person name="Makepeace B.L."/>
            <person name="Darby A.C."/>
            <person name="Kadowaki T."/>
        </authorList>
    </citation>
    <scope>NUCLEOTIDE SEQUENCE [LARGE SCALE GENOMIC DNA]</scope>
    <source>
        <strain evidence="2">Wuxi-XJTLU</strain>
    </source>
</reference>
<organism evidence="2 3">
    <name type="scientific">Tropilaelaps mercedesae</name>
    <dbReference type="NCBI Taxonomy" id="418985"/>
    <lineage>
        <taxon>Eukaryota</taxon>
        <taxon>Metazoa</taxon>
        <taxon>Ecdysozoa</taxon>
        <taxon>Arthropoda</taxon>
        <taxon>Chelicerata</taxon>
        <taxon>Arachnida</taxon>
        <taxon>Acari</taxon>
        <taxon>Parasitiformes</taxon>
        <taxon>Mesostigmata</taxon>
        <taxon>Gamasina</taxon>
        <taxon>Dermanyssoidea</taxon>
        <taxon>Laelapidae</taxon>
        <taxon>Tropilaelaps</taxon>
    </lineage>
</organism>
<dbReference type="STRING" id="418985.A0A1V9XAP2"/>
<gene>
    <name evidence="2" type="ORF">BIW11_04120</name>
</gene>
<feature type="compositionally biased region" description="Low complexity" evidence="1">
    <location>
        <begin position="298"/>
        <end position="342"/>
    </location>
</feature>
<feature type="compositionally biased region" description="Polar residues" evidence="1">
    <location>
        <begin position="492"/>
        <end position="505"/>
    </location>
</feature>
<comment type="caution">
    <text evidence="2">The sequence shown here is derived from an EMBL/GenBank/DDBJ whole genome shotgun (WGS) entry which is preliminary data.</text>
</comment>
<feature type="region of interest" description="Disordered" evidence="1">
    <location>
        <begin position="245"/>
        <end position="271"/>
    </location>
</feature>
<name>A0A1V9XAP2_9ACAR</name>
<sequence>MWEPREDQNQFIGLDWAELHVIADHRRYPNFENVFEIQQKTVLLFPIAKLALALSSRGPLRFVFLCQSIAPISFSATEQVDALGDSLTGRLCLPTLLLMMERRNPMRWRSERTVSDPSSQTSIELGACKMLLQKKPATAVATSVEEALIKASVSLPVVASISQFIHFFIQGCKGHNILQTPPLADECGHRTQRLEWYKEASLCCYRLSVIHRCMHLLLTAAVVDPGSDTCPGVQSPVVQSHGVQSPVVQSPGVQSPVVQSRGVQSRGVQRRGVQIPGVQIPGVQSRSVQISEVQSHGVQSHGVQSPVVQSPVVQSRGVQSRGVQRRGVQNRGVQRCRVQSRGVQRRRVQSRGSSAVGTQSYAPSFRSRSGQQKEKSAMTITTRRKKWTKNTKNRGLLSAATQSLCGALDGLSSSATRAIRPGLRHSARGSSAPTQFRRPNPSGCGASKRRRPEISVLDSDGGDIITPLISCYDVTLVRRLAVLLCSDAPNTHPSPCAATSPTNNNEVHRQKINDDPPT</sequence>
<feature type="region of interest" description="Disordered" evidence="1">
    <location>
        <begin position="422"/>
        <end position="452"/>
    </location>
</feature>
<feature type="region of interest" description="Disordered" evidence="1">
    <location>
        <begin position="291"/>
        <end position="393"/>
    </location>
</feature>
<evidence type="ECO:0000256" key="1">
    <source>
        <dbReference type="SAM" id="MobiDB-lite"/>
    </source>
</evidence>
<evidence type="ECO:0000313" key="3">
    <source>
        <dbReference type="Proteomes" id="UP000192247"/>
    </source>
</evidence>
<dbReference type="AlphaFoldDB" id="A0A1V9XAP2"/>
<feature type="compositionally biased region" description="Basic and acidic residues" evidence="1">
    <location>
        <begin position="506"/>
        <end position="518"/>
    </location>
</feature>
<proteinExistence type="predicted"/>
<feature type="region of interest" description="Disordered" evidence="1">
    <location>
        <begin position="492"/>
        <end position="518"/>
    </location>
</feature>
<dbReference type="InParanoid" id="A0A1V9XAP2"/>
<dbReference type="EMBL" id="MNPL01016975">
    <property type="protein sequence ID" value="OQR70607.1"/>
    <property type="molecule type" value="Genomic_DNA"/>
</dbReference>
<dbReference type="Proteomes" id="UP000192247">
    <property type="component" value="Unassembled WGS sequence"/>
</dbReference>
<accession>A0A1V9XAP2</accession>
<feature type="compositionally biased region" description="Polar residues" evidence="1">
    <location>
        <begin position="358"/>
        <end position="370"/>
    </location>
</feature>
<feature type="compositionally biased region" description="Basic residues" evidence="1">
    <location>
        <begin position="382"/>
        <end position="392"/>
    </location>
</feature>